<organism evidence="4 5">
    <name type="scientific">Cellulomonas carbonis T26</name>
    <dbReference type="NCBI Taxonomy" id="947969"/>
    <lineage>
        <taxon>Bacteria</taxon>
        <taxon>Bacillati</taxon>
        <taxon>Actinomycetota</taxon>
        <taxon>Actinomycetes</taxon>
        <taxon>Micrococcales</taxon>
        <taxon>Cellulomonadaceae</taxon>
        <taxon>Cellulomonas</taxon>
    </lineage>
</organism>
<sequence>MAARNTGPKATGWVLGTVALVAAMGAGSWFLGIGPVLDEAAQAQAQAESVEQANDLQQIKIDRLAKQFEELPAMRAELASLQVQVPTDAQLSAYLRDLERIAAERSVTITAFQSEVGAALPAVVPVTPVAPPAEAATTDATAAAESGTTGEAASEQAPATTEPAPAPTTAEPVPVPAPPGFVAIPVGFSALGSYENVVAFLDAAQTGTSRLFLVASFVGQAQTEVAESGGRPATVPGDLEMAIAGYVYVLQDTTTPAAAPGEGEAAPTPLPGAVPGKNPLIPVGGTAG</sequence>
<keyword evidence="1" id="KW-0175">Coiled coil</keyword>
<evidence type="ECO:0000313" key="5">
    <source>
        <dbReference type="Proteomes" id="UP000029839"/>
    </source>
</evidence>
<evidence type="ECO:0000256" key="2">
    <source>
        <dbReference type="SAM" id="MobiDB-lite"/>
    </source>
</evidence>
<keyword evidence="5" id="KW-1185">Reference proteome</keyword>
<dbReference type="RefSeq" id="WP_043607641.1">
    <property type="nucleotide sequence ID" value="NZ_AXCY01000063.1"/>
</dbReference>
<keyword evidence="3" id="KW-0812">Transmembrane</keyword>
<gene>
    <name evidence="4" type="ORF">N868_16645</name>
</gene>
<evidence type="ECO:0000313" key="4">
    <source>
        <dbReference type="EMBL" id="KGM10113.1"/>
    </source>
</evidence>
<name>A0A0A0BNN7_9CELL</name>
<evidence type="ECO:0000256" key="3">
    <source>
        <dbReference type="SAM" id="Phobius"/>
    </source>
</evidence>
<dbReference type="EMBL" id="AXCY01000063">
    <property type="protein sequence ID" value="KGM10113.1"/>
    <property type="molecule type" value="Genomic_DNA"/>
</dbReference>
<evidence type="ECO:0000256" key="1">
    <source>
        <dbReference type="SAM" id="Coils"/>
    </source>
</evidence>
<feature type="coiled-coil region" evidence="1">
    <location>
        <begin position="40"/>
        <end position="67"/>
    </location>
</feature>
<accession>A0A0A0BNN7</accession>
<dbReference type="Proteomes" id="UP000029839">
    <property type="component" value="Unassembled WGS sequence"/>
</dbReference>
<feature type="transmembrane region" description="Helical" evidence="3">
    <location>
        <begin position="12"/>
        <end position="32"/>
    </location>
</feature>
<comment type="caution">
    <text evidence="4">The sequence shown here is derived from an EMBL/GenBank/DDBJ whole genome shotgun (WGS) entry which is preliminary data.</text>
</comment>
<dbReference type="AlphaFoldDB" id="A0A0A0BNN7"/>
<feature type="compositionally biased region" description="Low complexity" evidence="2">
    <location>
        <begin position="134"/>
        <end position="172"/>
    </location>
</feature>
<feature type="compositionally biased region" description="Low complexity" evidence="2">
    <location>
        <begin position="258"/>
        <end position="273"/>
    </location>
</feature>
<protein>
    <recommendedName>
        <fullName evidence="6">Pilus assembly protein PilO</fullName>
    </recommendedName>
</protein>
<keyword evidence="3" id="KW-0472">Membrane</keyword>
<feature type="region of interest" description="Disordered" evidence="2">
    <location>
        <begin position="258"/>
        <end position="278"/>
    </location>
</feature>
<feature type="region of interest" description="Disordered" evidence="2">
    <location>
        <begin position="134"/>
        <end position="173"/>
    </location>
</feature>
<reference evidence="4 5" key="2">
    <citation type="journal article" date="2015" name="Stand. Genomic Sci.">
        <title>Draft genome sequence of Cellulomonas carbonis T26(T) and comparative analysis of six Cellulomonas genomes.</title>
        <authorList>
            <person name="Zhuang W."/>
            <person name="Zhang S."/>
            <person name="Xia X."/>
            <person name="Wang G."/>
        </authorList>
    </citation>
    <scope>NUCLEOTIDE SEQUENCE [LARGE SCALE GENOMIC DNA]</scope>
    <source>
        <strain evidence="4 5">T26</strain>
    </source>
</reference>
<evidence type="ECO:0008006" key="6">
    <source>
        <dbReference type="Google" id="ProtNLM"/>
    </source>
</evidence>
<dbReference type="OrthoDB" id="4823950at2"/>
<reference evidence="4 5" key="1">
    <citation type="submission" date="2013-08" db="EMBL/GenBank/DDBJ databases">
        <title>Genome sequencing of Cellulomonas carbonis T26.</title>
        <authorList>
            <person name="Chen F."/>
            <person name="Li Y."/>
            <person name="Wang G."/>
        </authorList>
    </citation>
    <scope>NUCLEOTIDE SEQUENCE [LARGE SCALE GENOMIC DNA]</scope>
    <source>
        <strain evidence="4 5">T26</strain>
    </source>
</reference>
<proteinExistence type="predicted"/>
<keyword evidence="3" id="KW-1133">Transmembrane helix</keyword>